<evidence type="ECO:0000256" key="8">
    <source>
        <dbReference type="RuleBase" id="RU363039"/>
    </source>
</evidence>
<evidence type="ECO:0000259" key="10">
    <source>
        <dbReference type="Pfam" id="PF09334"/>
    </source>
</evidence>
<evidence type="ECO:0000256" key="3">
    <source>
        <dbReference type="ARBA" id="ARBA00022598"/>
    </source>
</evidence>
<dbReference type="PRINTS" id="PR01041">
    <property type="entry name" value="TRNASYNTHMET"/>
</dbReference>
<dbReference type="PANTHER" id="PTHR43326:SF1">
    <property type="entry name" value="METHIONINE--TRNA LIGASE, MITOCHONDRIAL"/>
    <property type="match status" value="1"/>
</dbReference>
<keyword evidence="3 8" id="KW-0436">Ligase</keyword>
<evidence type="ECO:0000256" key="9">
    <source>
        <dbReference type="SAM" id="MobiDB-lite"/>
    </source>
</evidence>
<keyword evidence="6 8" id="KW-0648">Protein biosynthesis</keyword>
<dbReference type="InterPro" id="IPR009080">
    <property type="entry name" value="tRNAsynth_Ia_anticodon-bd"/>
</dbReference>
<dbReference type="NCBIfam" id="TIGR00398">
    <property type="entry name" value="metG"/>
    <property type="match status" value="1"/>
</dbReference>
<evidence type="ECO:0000313" key="11">
    <source>
        <dbReference type="EMBL" id="KAL2914846.1"/>
    </source>
</evidence>
<reference evidence="11 12" key="1">
    <citation type="submission" date="2023-09" db="EMBL/GenBank/DDBJ databases">
        <title>Pangenome analysis of Batrachochytrium dendrobatidis and related Chytrids.</title>
        <authorList>
            <person name="Yacoub M.N."/>
            <person name="Stajich J.E."/>
            <person name="James T.Y."/>
        </authorList>
    </citation>
    <scope>NUCLEOTIDE SEQUENCE [LARGE SCALE GENOMIC DNA]</scope>
    <source>
        <strain evidence="11 12">JEL0888</strain>
    </source>
</reference>
<evidence type="ECO:0000256" key="6">
    <source>
        <dbReference type="ARBA" id="ARBA00022917"/>
    </source>
</evidence>
<sequence>MQARRTATAPPGVAQPRTLAAAAGAGPKAPLLFTSPIFYVNAVPHIGHLYTTVLVDTLKRWHDFKGHPTIFCTGTDEHGLKVGMALCRSSLFPVRPDHTIAHAPNRIQIQEAAQAAKMDPKAFCDGISGKFKARYEDHYQAVAHFWNQLKDKGYIYKGFHEGWYCVSDETFYPENQVEPSPDNPKAMISKESGKKVEWTREENYKFRLGAFRERLIEWLEANPQVIVPEGQYNFVLSQLKHGDIGDLSVSRLRSRLQWGIPVPDDPDHVIYVWLDALTNYLTVTGYPWTRALPAETEEQAALRCGFHAIYWPAFLMAAGLPLPRRIVSHGHWLVGQKKMSKSTGNVVDPHALLAKWGVDPVRYFLMRDGGIAIDPEFSHESVLRRYKHDLGAQLGNLVMRCCSATINKTGQIPAAIGAPLTPDAIELVELVAEAPERIDAEIAVGHLPAALERVEDLIVRLNKYWTDAKPWQLASQQGDAQAKLQSVLFVTYETLRVCALLLQPVMPHKMSLLLDTLDVDAGERTWANARIGKRWARLADGAAPPRQAAVPPKPSPLFPRIDA</sequence>
<gene>
    <name evidence="11" type="primary">MSM1</name>
    <name evidence="11" type="ORF">HK105_205588</name>
</gene>
<feature type="region of interest" description="Disordered" evidence="9">
    <location>
        <begin position="542"/>
        <end position="563"/>
    </location>
</feature>
<dbReference type="Gene3D" id="1.10.730.10">
    <property type="entry name" value="Isoleucyl-tRNA Synthetase, Domain 1"/>
    <property type="match status" value="1"/>
</dbReference>
<evidence type="ECO:0000256" key="5">
    <source>
        <dbReference type="ARBA" id="ARBA00022840"/>
    </source>
</evidence>
<comment type="caution">
    <text evidence="11">The sequence shown here is derived from an EMBL/GenBank/DDBJ whole genome shotgun (WGS) entry which is preliminary data.</text>
</comment>
<evidence type="ECO:0000313" key="12">
    <source>
        <dbReference type="Proteomes" id="UP001527925"/>
    </source>
</evidence>
<dbReference type="SUPFAM" id="SSF47323">
    <property type="entry name" value="Anticodon-binding domain of a subclass of class I aminoacyl-tRNA synthetases"/>
    <property type="match status" value="1"/>
</dbReference>
<dbReference type="SUPFAM" id="SSF52374">
    <property type="entry name" value="Nucleotidylyl transferase"/>
    <property type="match status" value="1"/>
</dbReference>
<dbReference type="EC" id="6.1.1.10" evidence="2"/>
<keyword evidence="7 8" id="KW-0030">Aminoacyl-tRNA synthetase</keyword>
<dbReference type="Pfam" id="PF09334">
    <property type="entry name" value="tRNA-synt_1g"/>
    <property type="match status" value="1"/>
</dbReference>
<evidence type="ECO:0000256" key="2">
    <source>
        <dbReference type="ARBA" id="ARBA00012838"/>
    </source>
</evidence>
<protein>
    <recommendedName>
        <fullName evidence="2">methionine--tRNA ligase</fullName>
        <ecNumber evidence="2">6.1.1.10</ecNumber>
    </recommendedName>
</protein>
<comment type="similarity">
    <text evidence="1 8">Belongs to the class-I aminoacyl-tRNA synthetase family.</text>
</comment>
<dbReference type="Gene3D" id="2.170.220.10">
    <property type="match status" value="1"/>
</dbReference>
<keyword evidence="4 8" id="KW-0547">Nucleotide-binding</keyword>
<dbReference type="InterPro" id="IPR014758">
    <property type="entry name" value="Met-tRNA_synth"/>
</dbReference>
<dbReference type="Gene3D" id="3.40.50.620">
    <property type="entry name" value="HUPs"/>
    <property type="match status" value="1"/>
</dbReference>
<keyword evidence="12" id="KW-1185">Reference proteome</keyword>
<dbReference type="InterPro" id="IPR014729">
    <property type="entry name" value="Rossmann-like_a/b/a_fold"/>
</dbReference>
<dbReference type="Proteomes" id="UP001527925">
    <property type="component" value="Unassembled WGS sequence"/>
</dbReference>
<dbReference type="InterPro" id="IPR023457">
    <property type="entry name" value="Met-tRNA_synth_2"/>
</dbReference>
<keyword evidence="5 8" id="KW-0067">ATP-binding</keyword>
<organism evidence="11 12">
    <name type="scientific">Polyrhizophydium stewartii</name>
    <dbReference type="NCBI Taxonomy" id="2732419"/>
    <lineage>
        <taxon>Eukaryota</taxon>
        <taxon>Fungi</taxon>
        <taxon>Fungi incertae sedis</taxon>
        <taxon>Chytridiomycota</taxon>
        <taxon>Chytridiomycota incertae sedis</taxon>
        <taxon>Chytridiomycetes</taxon>
        <taxon>Rhizophydiales</taxon>
        <taxon>Rhizophydiales incertae sedis</taxon>
        <taxon>Polyrhizophydium</taxon>
    </lineage>
</organism>
<proteinExistence type="inferred from homology"/>
<name>A0ABR4N5M6_9FUNG</name>
<evidence type="ECO:0000256" key="4">
    <source>
        <dbReference type="ARBA" id="ARBA00022741"/>
    </source>
</evidence>
<accession>A0ABR4N5M6</accession>
<feature type="domain" description="Methionyl/Leucyl tRNA synthetase" evidence="10">
    <location>
        <begin position="32"/>
        <end position="401"/>
    </location>
</feature>
<dbReference type="InterPro" id="IPR015413">
    <property type="entry name" value="Methionyl/Leucyl_tRNA_Synth"/>
</dbReference>
<evidence type="ECO:0000256" key="1">
    <source>
        <dbReference type="ARBA" id="ARBA00005594"/>
    </source>
</evidence>
<dbReference type="EMBL" id="JADGIZ020000029">
    <property type="protein sequence ID" value="KAL2914846.1"/>
    <property type="molecule type" value="Genomic_DNA"/>
</dbReference>
<dbReference type="PANTHER" id="PTHR43326">
    <property type="entry name" value="METHIONYL-TRNA SYNTHETASE"/>
    <property type="match status" value="1"/>
</dbReference>
<dbReference type="InterPro" id="IPR033911">
    <property type="entry name" value="MetRS_core"/>
</dbReference>
<dbReference type="GO" id="GO:0004825">
    <property type="term" value="F:methionine-tRNA ligase activity"/>
    <property type="evidence" value="ECO:0007669"/>
    <property type="project" value="UniProtKB-EC"/>
</dbReference>
<dbReference type="CDD" id="cd00814">
    <property type="entry name" value="MetRS_core"/>
    <property type="match status" value="1"/>
</dbReference>
<evidence type="ECO:0000256" key="7">
    <source>
        <dbReference type="ARBA" id="ARBA00023146"/>
    </source>
</evidence>